<protein>
    <submittedName>
        <fullName evidence="2">Uncharacterized protein</fullName>
    </submittedName>
</protein>
<reference evidence="2" key="1">
    <citation type="submission" date="2022-11" db="UniProtKB">
        <authorList>
            <consortium name="WormBaseParasite"/>
        </authorList>
    </citation>
    <scope>IDENTIFICATION</scope>
</reference>
<accession>A0A914E5N1</accession>
<name>A0A914E5N1_9BILA</name>
<dbReference type="Proteomes" id="UP000887540">
    <property type="component" value="Unplaced"/>
</dbReference>
<sequence>MLLTHPDIKLDMKFPQDLEALQEMQKQNEKIEQWIAFTFRLLDGNCKIGAIVIAKPEDPEPQPVNEVTLEMVIKEQKKVEELRNIYNTLVQENAQTDLTKQDTIMEKVQRYSLMNGAIYRVPQMNPAFG</sequence>
<evidence type="ECO:0000313" key="1">
    <source>
        <dbReference type="Proteomes" id="UP000887540"/>
    </source>
</evidence>
<keyword evidence="1" id="KW-1185">Reference proteome</keyword>
<dbReference type="WBParaSite" id="ACRNAN_scaffold5746.g9013.t1">
    <property type="protein sequence ID" value="ACRNAN_scaffold5746.g9013.t1"/>
    <property type="gene ID" value="ACRNAN_scaffold5746.g9013"/>
</dbReference>
<proteinExistence type="predicted"/>
<organism evidence="1 2">
    <name type="scientific">Acrobeloides nanus</name>
    <dbReference type="NCBI Taxonomy" id="290746"/>
    <lineage>
        <taxon>Eukaryota</taxon>
        <taxon>Metazoa</taxon>
        <taxon>Ecdysozoa</taxon>
        <taxon>Nematoda</taxon>
        <taxon>Chromadorea</taxon>
        <taxon>Rhabditida</taxon>
        <taxon>Tylenchina</taxon>
        <taxon>Cephalobomorpha</taxon>
        <taxon>Cephaloboidea</taxon>
        <taxon>Cephalobidae</taxon>
        <taxon>Acrobeloides</taxon>
    </lineage>
</organism>
<dbReference type="AlphaFoldDB" id="A0A914E5N1"/>
<evidence type="ECO:0000313" key="2">
    <source>
        <dbReference type="WBParaSite" id="ACRNAN_scaffold5746.g9013.t1"/>
    </source>
</evidence>